<dbReference type="PANTHER" id="PTHR12131">
    <property type="entry name" value="ATP-DEPENDENT RNA AND DNA HELICASE"/>
    <property type="match status" value="1"/>
</dbReference>
<dbReference type="Pfam" id="PF13234">
    <property type="entry name" value="MTR4_beta-barrel"/>
    <property type="match status" value="1"/>
</dbReference>
<keyword evidence="3" id="KW-0547">Nucleotide-binding</keyword>
<proteinExistence type="predicted"/>
<dbReference type="InterPro" id="IPR040801">
    <property type="entry name" value="Ski2_N"/>
</dbReference>
<dbReference type="SMART" id="SM00487">
    <property type="entry name" value="DEXDc"/>
    <property type="match status" value="1"/>
</dbReference>
<evidence type="ECO:0000256" key="9">
    <source>
        <dbReference type="SAM" id="MobiDB-lite"/>
    </source>
</evidence>
<dbReference type="InterPro" id="IPR027417">
    <property type="entry name" value="P-loop_NTPase"/>
</dbReference>
<dbReference type="SMART" id="SM00490">
    <property type="entry name" value="HELICc"/>
    <property type="match status" value="1"/>
</dbReference>
<dbReference type="InterPro" id="IPR050699">
    <property type="entry name" value="RNA-DNA_Helicase"/>
</dbReference>
<dbReference type="FunFam" id="3.40.50.300:FF:000354">
    <property type="entry name" value="ATP-dependent RNA helicase SKI2"/>
    <property type="match status" value="1"/>
</dbReference>
<evidence type="ECO:0000313" key="13">
    <source>
        <dbReference type="RefSeq" id="XP_022321023.1"/>
    </source>
</evidence>
<comment type="subcellular location">
    <subcellularLocation>
        <location evidence="1">Cytoplasm</location>
    </subcellularLocation>
</comment>
<evidence type="ECO:0000256" key="4">
    <source>
        <dbReference type="ARBA" id="ARBA00022801"/>
    </source>
</evidence>
<dbReference type="GO" id="GO:0005524">
    <property type="term" value="F:ATP binding"/>
    <property type="evidence" value="ECO:0007669"/>
    <property type="project" value="UniProtKB-KW"/>
</dbReference>
<feature type="domain" description="Helicase ATP-binding" evidence="10">
    <location>
        <begin position="313"/>
        <end position="469"/>
    </location>
</feature>
<keyword evidence="12" id="KW-1185">Reference proteome</keyword>
<evidence type="ECO:0000256" key="1">
    <source>
        <dbReference type="ARBA" id="ARBA00004496"/>
    </source>
</evidence>
<dbReference type="AlphaFoldDB" id="A0A8B8CYX9"/>
<dbReference type="PIRSF" id="PIRSF005198">
    <property type="entry name" value="Antiviral_helicase_SKI2"/>
    <property type="match status" value="1"/>
</dbReference>
<protein>
    <submittedName>
        <fullName evidence="13">Helicase SKI2W-like</fullName>
    </submittedName>
</protein>
<feature type="domain" description="Helicase C-terminal" evidence="11">
    <location>
        <begin position="570"/>
        <end position="747"/>
    </location>
</feature>
<evidence type="ECO:0000256" key="7">
    <source>
        <dbReference type="ARBA" id="ARBA00022884"/>
    </source>
</evidence>
<dbReference type="RefSeq" id="XP_022321023.1">
    <property type="nucleotide sequence ID" value="XM_022465315.1"/>
</dbReference>
<evidence type="ECO:0000259" key="11">
    <source>
        <dbReference type="PROSITE" id="PS51194"/>
    </source>
</evidence>
<dbReference type="Gene3D" id="3.40.50.300">
    <property type="entry name" value="P-loop containing nucleotide triphosphate hydrolases"/>
    <property type="match status" value="2"/>
</dbReference>
<keyword evidence="7" id="KW-0694">RNA-binding</keyword>
<dbReference type="GO" id="GO:0003724">
    <property type="term" value="F:RNA helicase activity"/>
    <property type="evidence" value="ECO:0007669"/>
    <property type="project" value="UniProtKB-EC"/>
</dbReference>
<dbReference type="FunFam" id="3.40.50.300:FF:000447">
    <property type="entry name" value="helicase SKI2W isoform X2"/>
    <property type="match status" value="1"/>
</dbReference>
<keyword evidence="2" id="KW-0963">Cytoplasm</keyword>
<reference evidence="13" key="1">
    <citation type="submission" date="2025-08" db="UniProtKB">
        <authorList>
            <consortium name="RefSeq"/>
        </authorList>
    </citation>
    <scope>IDENTIFICATION</scope>
    <source>
        <tissue evidence="13">Whole sample</tissue>
    </source>
</reference>
<feature type="region of interest" description="Disordered" evidence="9">
    <location>
        <begin position="121"/>
        <end position="149"/>
    </location>
</feature>
<dbReference type="Pfam" id="PF08148">
    <property type="entry name" value="DSHCT"/>
    <property type="match status" value="1"/>
</dbReference>
<sequence length="1236" mass="140257">MDVQSLGVDFELAEVGCHGAFIPVPKRKCDGDQVIPRKTLPVGLPPILPSWDEELEKFLTCIDHVPIHDLTNAQRFWPREPHPENLYHAEVLGVQTTIQVDRNPTTGQLLGYKEEYLESTTEGRTSLSLRRPPGPASQDVRGSSANFPFLPGGMEEVDTILSKEKEDILHFEKDLLSVAPGLKEGMTFDDLDMTSRPEEPSVVSLADLMSAADLDEFNFGEEEDKKESEENDTGQGQIQGDIILEEEESLENLVKIDNESLSERAFKVTSEERREEWAIKVDIDHPVTDFHDRIPDMAYKYPFELDVFQKQAILHLENHESVFVAAHTSAGKTVVAEYAIALSLKHMTRTVYTSPIKALSNQKYREFKQTFGEVGLITGDVQINQTASCLIMTTEILRSMLYNGSDVIRDLEWVIFDEVHYINDAERGVVWEEVLIMLPQHVNIILLSATVPNTLEFADWIGRTKKKKIFVISTLKRPVPLEHHLYTGTSGKTSTELFLIVDEKKNFLTSGYNKALDAKKDRSKSAQGFGPKGTRGGHPNQDKNVWISVIDMLKKKDKLPAVAFTFSKRKIDENALNLQNKDLTTASEKSEIHIFFRTAIKKLKPPDQKLPQVLQMETLLQNGIGVHHSGILPILKEVVEMLFQRALVKILFATETFAMGVNMPARTVVFDSIRKHDGTCFRDLLPGEYIQMAGRAGRRGLDSTGTVIIMCKGDVPEMSDLHKMMLGKPTKLESQFRLTYSMILNLLRVEQLRVEDMMKRSFSEFHQQKDVHKHKVTLDQLHSQVSRIRPIECYLCSVDLEKYYDTCRDYQCLKSKLQEVVLSHPAAIKALTAGRVIVISNNFHSNQLGIVLTSTMAANNERVFTCLVLCDKNKSVKAQSEERQEEAEVTPMTDRDLYLPAAPCGHDLIQVKAKDVSTVTVKSIRVEATKIIDDIKKRQMTRFKDDPPGKSVTAASQELSRLIESNIQGLPGLDPVKDLHLRDIDLVEQFRSLQLIEESFKSYQCINCPHFSDHFEEHKHNTKLKDEYKRLKFLLSDESLSLLPEYQQRVQVLKHLNYIDENNAVQLKGRVACEISNHEIMITELVFENVLTELHPTEIAALLSCVVFEQKNCSEPKLAPELVKGKESILSIARQISGLQRQYGMNLVGDYEDEFKFGLMEVVFEWARGLPFAEITGLTDVQEGIIVRCIQRLHETLRDVRNAARIIGDPVLYRKMEEASLMIKRDIVFAASLYTQ</sequence>
<name>A0A8B8CYX9_CRAVI</name>
<accession>A0A8B8CYX9</accession>
<evidence type="ECO:0000256" key="8">
    <source>
        <dbReference type="ARBA" id="ARBA00047984"/>
    </source>
</evidence>
<dbReference type="PROSITE" id="PS51194">
    <property type="entry name" value="HELICASE_CTER"/>
    <property type="match status" value="1"/>
</dbReference>
<gene>
    <name evidence="13" type="primary">LOC111123162</name>
</gene>
<evidence type="ECO:0000256" key="3">
    <source>
        <dbReference type="ARBA" id="ARBA00022741"/>
    </source>
</evidence>
<dbReference type="KEGG" id="cvn:111123162"/>
<feature type="region of interest" description="Disordered" evidence="9">
    <location>
        <begin position="522"/>
        <end position="542"/>
    </location>
</feature>
<evidence type="ECO:0000259" key="10">
    <source>
        <dbReference type="PROSITE" id="PS51192"/>
    </source>
</evidence>
<dbReference type="InterPro" id="IPR016438">
    <property type="entry name" value="SKI2-like"/>
</dbReference>
<keyword evidence="4" id="KW-0378">Hydrolase</keyword>
<dbReference type="Pfam" id="PF00271">
    <property type="entry name" value="Helicase_C"/>
    <property type="match status" value="1"/>
</dbReference>
<evidence type="ECO:0000256" key="5">
    <source>
        <dbReference type="ARBA" id="ARBA00022806"/>
    </source>
</evidence>
<dbReference type="FunFam" id="1.10.3380.30:FF:000001">
    <property type="entry name" value="Ski2 ATP-dependent RNA helicase"/>
    <property type="match status" value="1"/>
</dbReference>
<dbReference type="GO" id="GO:0055087">
    <property type="term" value="C:Ski complex"/>
    <property type="evidence" value="ECO:0007669"/>
    <property type="project" value="TreeGrafter"/>
</dbReference>
<dbReference type="Pfam" id="PF21408">
    <property type="entry name" value="MTR4-like_stalk"/>
    <property type="match status" value="1"/>
</dbReference>
<dbReference type="SUPFAM" id="SSF52540">
    <property type="entry name" value="P-loop containing nucleoside triphosphate hydrolases"/>
    <property type="match status" value="1"/>
</dbReference>
<dbReference type="Gene3D" id="1.10.3380.30">
    <property type="match status" value="2"/>
</dbReference>
<dbReference type="InterPro" id="IPR048392">
    <property type="entry name" value="MTR4-like_stalk"/>
</dbReference>
<keyword evidence="5" id="KW-0347">Helicase</keyword>
<dbReference type="InterPro" id="IPR011545">
    <property type="entry name" value="DEAD/DEAH_box_helicase_dom"/>
</dbReference>
<comment type="catalytic activity">
    <reaction evidence="8">
        <text>ATP + H2O = ADP + phosphate + H(+)</text>
        <dbReference type="Rhea" id="RHEA:13065"/>
        <dbReference type="ChEBI" id="CHEBI:15377"/>
        <dbReference type="ChEBI" id="CHEBI:15378"/>
        <dbReference type="ChEBI" id="CHEBI:30616"/>
        <dbReference type="ChEBI" id="CHEBI:43474"/>
        <dbReference type="ChEBI" id="CHEBI:456216"/>
        <dbReference type="EC" id="3.6.4.13"/>
    </reaction>
</comment>
<dbReference type="PANTHER" id="PTHR12131:SF1">
    <property type="entry name" value="ATP-DEPENDENT RNA HELICASE SUPV3L1, MITOCHONDRIAL-RELATED"/>
    <property type="match status" value="1"/>
</dbReference>
<dbReference type="GeneID" id="111123162"/>
<dbReference type="Pfam" id="PF00270">
    <property type="entry name" value="DEAD"/>
    <property type="match status" value="1"/>
</dbReference>
<evidence type="ECO:0000256" key="2">
    <source>
        <dbReference type="ARBA" id="ARBA00022490"/>
    </source>
</evidence>
<keyword evidence="6" id="KW-0067">ATP-binding</keyword>
<dbReference type="InterPro" id="IPR025696">
    <property type="entry name" value="Beta-barrel_MTR4"/>
</dbReference>
<dbReference type="InterPro" id="IPR001650">
    <property type="entry name" value="Helicase_C-like"/>
</dbReference>
<evidence type="ECO:0000313" key="12">
    <source>
        <dbReference type="Proteomes" id="UP000694844"/>
    </source>
</evidence>
<dbReference type="GO" id="GO:0070478">
    <property type="term" value="P:nuclear-transcribed mRNA catabolic process, 3'-5' exonucleolytic nonsense-mediated decay"/>
    <property type="evidence" value="ECO:0007669"/>
    <property type="project" value="TreeGrafter"/>
</dbReference>
<dbReference type="GO" id="GO:0016787">
    <property type="term" value="F:hydrolase activity"/>
    <property type="evidence" value="ECO:0007669"/>
    <property type="project" value="UniProtKB-KW"/>
</dbReference>
<dbReference type="InterPro" id="IPR012961">
    <property type="entry name" value="Ski2/MTR4_C"/>
</dbReference>
<dbReference type="InterPro" id="IPR014001">
    <property type="entry name" value="Helicase_ATP-bd"/>
</dbReference>
<organism evidence="12 13">
    <name type="scientific">Crassostrea virginica</name>
    <name type="common">Eastern oyster</name>
    <dbReference type="NCBI Taxonomy" id="6565"/>
    <lineage>
        <taxon>Eukaryota</taxon>
        <taxon>Metazoa</taxon>
        <taxon>Spiralia</taxon>
        <taxon>Lophotrochozoa</taxon>
        <taxon>Mollusca</taxon>
        <taxon>Bivalvia</taxon>
        <taxon>Autobranchia</taxon>
        <taxon>Pteriomorphia</taxon>
        <taxon>Ostreida</taxon>
        <taxon>Ostreoidea</taxon>
        <taxon>Ostreidae</taxon>
        <taxon>Crassostrea</taxon>
    </lineage>
</organism>
<dbReference type="CDD" id="cd18795">
    <property type="entry name" value="SF2_C_Ski2"/>
    <property type="match status" value="1"/>
</dbReference>
<dbReference type="GO" id="GO:0003723">
    <property type="term" value="F:RNA binding"/>
    <property type="evidence" value="ECO:0007669"/>
    <property type="project" value="UniProtKB-KW"/>
</dbReference>
<evidence type="ECO:0000256" key="6">
    <source>
        <dbReference type="ARBA" id="ARBA00022840"/>
    </source>
</evidence>
<dbReference type="FunFam" id="1.10.3380.30:FF:000020">
    <property type="entry name" value="Ski2-like RNA helicase"/>
    <property type="match status" value="1"/>
</dbReference>
<dbReference type="SMART" id="SM01142">
    <property type="entry name" value="DSHCT"/>
    <property type="match status" value="1"/>
</dbReference>
<dbReference type="Pfam" id="PF17911">
    <property type="entry name" value="Ski2_N"/>
    <property type="match status" value="1"/>
</dbReference>
<dbReference type="OrthoDB" id="64767at2759"/>
<dbReference type="PROSITE" id="PS51192">
    <property type="entry name" value="HELICASE_ATP_BIND_1"/>
    <property type="match status" value="1"/>
</dbReference>
<dbReference type="Proteomes" id="UP000694844">
    <property type="component" value="Chromosome 3"/>
</dbReference>